<feature type="compositionally biased region" description="Low complexity" evidence="1">
    <location>
        <begin position="121"/>
        <end position="133"/>
    </location>
</feature>
<feature type="compositionally biased region" description="Gly residues" evidence="1">
    <location>
        <begin position="134"/>
        <end position="158"/>
    </location>
</feature>
<feature type="region of interest" description="Disordered" evidence="1">
    <location>
        <begin position="19"/>
        <end position="78"/>
    </location>
</feature>
<accession>A0A3M2M6S7</accession>
<reference evidence="3 4" key="1">
    <citation type="submission" date="2018-10" db="EMBL/GenBank/DDBJ databases">
        <title>Isolation from soil.</title>
        <authorList>
            <person name="Hu J."/>
        </authorList>
    </citation>
    <scope>NUCLEOTIDE SEQUENCE [LARGE SCALE GENOMIC DNA]</scope>
    <source>
        <strain evidence="3 4">NEAU-Ht49</strain>
    </source>
</reference>
<dbReference type="EMBL" id="RFFG01000018">
    <property type="protein sequence ID" value="RMI44553.1"/>
    <property type="molecule type" value="Genomic_DNA"/>
</dbReference>
<feature type="region of interest" description="Disordered" evidence="1">
    <location>
        <begin position="105"/>
        <end position="164"/>
    </location>
</feature>
<feature type="compositionally biased region" description="Polar residues" evidence="1">
    <location>
        <begin position="31"/>
        <end position="40"/>
    </location>
</feature>
<protein>
    <submittedName>
        <fullName evidence="3">DUF4232 domain-containing protein</fullName>
    </submittedName>
</protein>
<feature type="compositionally biased region" description="Low complexity" evidence="1">
    <location>
        <begin position="55"/>
        <end position="66"/>
    </location>
</feature>
<feature type="compositionally biased region" description="Polar residues" evidence="1">
    <location>
        <begin position="105"/>
        <end position="116"/>
    </location>
</feature>
<gene>
    <name evidence="3" type="ORF">EBO15_13055</name>
</gene>
<sequence length="301" mass="30512">MCRACGATFSTAITLRYPPGRPLHPRGALPNNLSKSGISVSASQKRRDRARRGRQAAASASRSTTALPRPPHHQHRPGETYMSRIVQGSLVAAAVAVMATGCTFSASGKGSDSRTTGAGGSNSSAPGSEVDGGSSNGTSGGTGGGTGGGGGGTGGGSGRTPIGRCPAQVWNAKVQGIDGAAGSRSTVLVLTNVSGHACRVYGFPGLGLASPQNSAIPTSTRRQGTPQAFTVYPGGHAYTRLMWTVVPGGGESESGQCEPTPTALHVIPPDERVWVRASWNLGPVCYRGEFTVDPFTPTAPS</sequence>
<comment type="caution">
    <text evidence="3">The sequence shown here is derived from an EMBL/GenBank/DDBJ whole genome shotgun (WGS) entry which is preliminary data.</text>
</comment>
<feature type="compositionally biased region" description="Basic residues" evidence="1">
    <location>
        <begin position="44"/>
        <end position="54"/>
    </location>
</feature>
<dbReference type="Proteomes" id="UP000282674">
    <property type="component" value="Unassembled WGS sequence"/>
</dbReference>
<evidence type="ECO:0000256" key="1">
    <source>
        <dbReference type="SAM" id="MobiDB-lite"/>
    </source>
</evidence>
<keyword evidence="4" id="KW-1185">Reference proteome</keyword>
<evidence type="ECO:0000259" key="2">
    <source>
        <dbReference type="Pfam" id="PF14016"/>
    </source>
</evidence>
<evidence type="ECO:0000313" key="4">
    <source>
        <dbReference type="Proteomes" id="UP000282674"/>
    </source>
</evidence>
<proteinExistence type="predicted"/>
<dbReference type="AlphaFoldDB" id="A0A3M2M6S7"/>
<name>A0A3M2M6S7_9ACTN</name>
<evidence type="ECO:0000313" key="3">
    <source>
        <dbReference type="EMBL" id="RMI44553.1"/>
    </source>
</evidence>
<dbReference type="Pfam" id="PF14016">
    <property type="entry name" value="DUF4232"/>
    <property type="match status" value="1"/>
</dbReference>
<dbReference type="InterPro" id="IPR025326">
    <property type="entry name" value="DUF4232"/>
</dbReference>
<feature type="domain" description="DUF4232" evidence="2">
    <location>
        <begin position="165"/>
        <end position="295"/>
    </location>
</feature>
<organism evidence="3 4">
    <name type="scientific">Actinomadura harenae</name>
    <dbReference type="NCBI Taxonomy" id="2483351"/>
    <lineage>
        <taxon>Bacteria</taxon>
        <taxon>Bacillati</taxon>
        <taxon>Actinomycetota</taxon>
        <taxon>Actinomycetes</taxon>
        <taxon>Streptosporangiales</taxon>
        <taxon>Thermomonosporaceae</taxon>
        <taxon>Actinomadura</taxon>
    </lineage>
</organism>